<dbReference type="EMBL" id="JARQAJ010000002">
    <property type="protein sequence ID" value="MDT2759058.1"/>
    <property type="molecule type" value="Genomic_DNA"/>
</dbReference>
<keyword evidence="4" id="KW-0808">Transferase</keyword>
<dbReference type="InterPro" id="IPR015422">
    <property type="entry name" value="PyrdxlP-dep_Trfase_small"/>
</dbReference>
<dbReference type="SUPFAM" id="SSF53383">
    <property type="entry name" value="PLP-dependent transferases"/>
    <property type="match status" value="1"/>
</dbReference>
<protein>
    <submittedName>
        <fullName evidence="4">PLP-dependent transferase</fullName>
    </submittedName>
</protein>
<dbReference type="Proteomes" id="UP001181046">
    <property type="component" value="Unassembled WGS sequence"/>
</dbReference>
<dbReference type="PIRSF" id="PIRSF001434">
    <property type="entry name" value="CGS"/>
    <property type="match status" value="1"/>
</dbReference>
<proteinExistence type="inferred from homology"/>
<sequence>MNYNTRLIQGIPVEENPYQAIVPPIFLATTYKQDNFEQPNESGIVYGRGGNPTRNQLEKLVAQLENGVAAQAAASGMAALASVVQLVKPGETILTQGNIYGGTFDLLEDLKEHGIQVIYHENLNRLEKSDFTPDVKLVLIESPSNPSLQVTDIQKIAVLAHEQESLVAVDNTFLTSYLQKPLDLGADIVIYSATKYLSGHADVIAGLTVVKDTGLAEKLAHIQHTFGGILSPFDSYSLIRGIKTLSVRFDRQIENTKELIRFIEEKGFTTYFPGSAPEQKEIQARQAKDIGALFSFELPEAYDLQTFLSGLKIFAFAPSLGGVESLIGTPATTSHRSFTPEQRAHFGISDRLIRVAVGIEDIADLRDDLEKALENSRKE</sequence>
<comment type="cofactor">
    <cofactor evidence="1 3">
        <name>pyridoxal 5'-phosphate</name>
        <dbReference type="ChEBI" id="CHEBI:597326"/>
    </cofactor>
</comment>
<evidence type="ECO:0000313" key="4">
    <source>
        <dbReference type="EMBL" id="MDT2759058.1"/>
    </source>
</evidence>
<comment type="caution">
    <text evidence="4">The sequence shown here is derived from an EMBL/GenBank/DDBJ whole genome shotgun (WGS) entry which is preliminary data.</text>
</comment>
<evidence type="ECO:0000313" key="5">
    <source>
        <dbReference type="Proteomes" id="UP001181046"/>
    </source>
</evidence>
<dbReference type="Gene3D" id="3.90.1150.10">
    <property type="entry name" value="Aspartate Aminotransferase, domain 1"/>
    <property type="match status" value="1"/>
</dbReference>
<dbReference type="GO" id="GO:0016740">
    <property type="term" value="F:transferase activity"/>
    <property type="evidence" value="ECO:0007669"/>
    <property type="project" value="UniProtKB-KW"/>
</dbReference>
<gene>
    <name evidence="4" type="ORF">P7H27_04710</name>
</gene>
<evidence type="ECO:0000256" key="1">
    <source>
        <dbReference type="ARBA" id="ARBA00001933"/>
    </source>
</evidence>
<evidence type="ECO:0000256" key="3">
    <source>
        <dbReference type="RuleBase" id="RU362118"/>
    </source>
</evidence>
<dbReference type="InterPro" id="IPR015421">
    <property type="entry name" value="PyrdxlP-dep_Trfase_major"/>
</dbReference>
<evidence type="ECO:0000256" key="2">
    <source>
        <dbReference type="ARBA" id="ARBA00022898"/>
    </source>
</evidence>
<organism evidence="4 5">
    <name type="scientific">Enterococcus xiangfangensis</name>
    <dbReference type="NCBI Taxonomy" id="1296537"/>
    <lineage>
        <taxon>Bacteria</taxon>
        <taxon>Bacillati</taxon>
        <taxon>Bacillota</taxon>
        <taxon>Bacilli</taxon>
        <taxon>Lactobacillales</taxon>
        <taxon>Enterococcaceae</taxon>
        <taxon>Enterococcus</taxon>
    </lineage>
</organism>
<comment type="similarity">
    <text evidence="3">Belongs to the trans-sulfuration enzymes family.</text>
</comment>
<accession>A0ABU3F8S0</accession>
<dbReference type="InterPro" id="IPR000277">
    <property type="entry name" value="Cys/Met-Metab_PyrdxlP-dep_enz"/>
</dbReference>
<dbReference type="Pfam" id="PF01053">
    <property type="entry name" value="Cys_Met_Meta_PP"/>
    <property type="match status" value="1"/>
</dbReference>
<dbReference type="PANTHER" id="PTHR11808">
    <property type="entry name" value="TRANS-SULFURATION ENZYME FAMILY MEMBER"/>
    <property type="match status" value="1"/>
</dbReference>
<keyword evidence="5" id="KW-1185">Reference proteome</keyword>
<dbReference type="InterPro" id="IPR015424">
    <property type="entry name" value="PyrdxlP-dep_Trfase"/>
</dbReference>
<dbReference type="Gene3D" id="3.40.640.10">
    <property type="entry name" value="Type I PLP-dependent aspartate aminotransferase-like (Major domain)"/>
    <property type="match status" value="1"/>
</dbReference>
<name>A0ABU3F8S0_9ENTE</name>
<dbReference type="RefSeq" id="WP_311829625.1">
    <property type="nucleotide sequence ID" value="NZ_JARQAJ010000002.1"/>
</dbReference>
<keyword evidence="2 3" id="KW-0663">Pyridoxal phosphate</keyword>
<reference evidence="4" key="1">
    <citation type="submission" date="2023-03" db="EMBL/GenBank/DDBJ databases">
        <authorList>
            <person name="Shen W."/>
            <person name="Cai J."/>
        </authorList>
    </citation>
    <scope>NUCLEOTIDE SEQUENCE</scope>
    <source>
        <strain evidence="4">P66-3</strain>
    </source>
</reference>